<keyword evidence="2" id="KW-1185">Reference proteome</keyword>
<reference evidence="1" key="4">
    <citation type="submission" date="2019-03" db="UniProtKB">
        <authorList>
            <consortium name="EnsemblPlants"/>
        </authorList>
    </citation>
    <scope>IDENTIFICATION</scope>
</reference>
<protein>
    <submittedName>
        <fullName evidence="1">Uncharacterized protein</fullName>
    </submittedName>
</protein>
<reference evidence="1" key="3">
    <citation type="journal article" date="2017" name="Nature">
        <title>Genome sequence of the progenitor of the wheat D genome Aegilops tauschii.</title>
        <authorList>
            <person name="Luo M.C."/>
            <person name="Gu Y.Q."/>
            <person name="Puiu D."/>
            <person name="Wang H."/>
            <person name="Twardziok S.O."/>
            <person name="Deal K.R."/>
            <person name="Huo N."/>
            <person name="Zhu T."/>
            <person name="Wang L."/>
            <person name="Wang Y."/>
            <person name="McGuire P.E."/>
            <person name="Liu S."/>
            <person name="Long H."/>
            <person name="Ramasamy R.K."/>
            <person name="Rodriguez J.C."/>
            <person name="Van S.L."/>
            <person name="Yuan L."/>
            <person name="Wang Z."/>
            <person name="Xia Z."/>
            <person name="Xiao L."/>
            <person name="Anderson O.D."/>
            <person name="Ouyang S."/>
            <person name="Liang Y."/>
            <person name="Zimin A.V."/>
            <person name="Pertea G."/>
            <person name="Qi P."/>
            <person name="Bennetzen J.L."/>
            <person name="Dai X."/>
            <person name="Dawson M.W."/>
            <person name="Muller H.G."/>
            <person name="Kugler K."/>
            <person name="Rivarola-Duarte L."/>
            <person name="Spannagl M."/>
            <person name="Mayer K.F.X."/>
            <person name="Lu F.H."/>
            <person name="Bevan M.W."/>
            <person name="Leroy P."/>
            <person name="Li P."/>
            <person name="You F.M."/>
            <person name="Sun Q."/>
            <person name="Liu Z."/>
            <person name="Lyons E."/>
            <person name="Wicker T."/>
            <person name="Salzberg S.L."/>
            <person name="Devos K.M."/>
            <person name="Dvorak J."/>
        </authorList>
    </citation>
    <scope>NUCLEOTIDE SEQUENCE [LARGE SCALE GENOMIC DNA]</scope>
    <source>
        <strain evidence="1">cv. AL8/78</strain>
    </source>
</reference>
<accession>A0A453FCT2</accession>
<dbReference type="Gene3D" id="3.40.50.300">
    <property type="entry name" value="P-loop containing nucleotide triphosphate hydrolases"/>
    <property type="match status" value="1"/>
</dbReference>
<evidence type="ECO:0000313" key="2">
    <source>
        <dbReference type="Proteomes" id="UP000015105"/>
    </source>
</evidence>
<dbReference type="Proteomes" id="UP000015105">
    <property type="component" value="Chromosome 3D"/>
</dbReference>
<name>A0A453FCT2_AEGTS</name>
<reference evidence="1" key="5">
    <citation type="journal article" date="2021" name="G3 (Bethesda)">
        <title>Aegilops tauschii genome assembly Aet v5.0 features greater sequence contiguity and improved annotation.</title>
        <authorList>
            <person name="Wang L."/>
            <person name="Zhu T."/>
            <person name="Rodriguez J.C."/>
            <person name="Deal K.R."/>
            <person name="Dubcovsky J."/>
            <person name="McGuire P.E."/>
            <person name="Lux T."/>
            <person name="Spannagl M."/>
            <person name="Mayer K.F.X."/>
            <person name="Baldrich P."/>
            <person name="Meyers B.C."/>
            <person name="Huo N."/>
            <person name="Gu Y.Q."/>
            <person name="Zhou H."/>
            <person name="Devos K.M."/>
            <person name="Bennetzen J.L."/>
            <person name="Unver T."/>
            <person name="Budak H."/>
            <person name="Gulick P.J."/>
            <person name="Galiba G."/>
            <person name="Kalapos B."/>
            <person name="Nelson D.R."/>
            <person name="Li P."/>
            <person name="You F.M."/>
            <person name="Luo M.C."/>
            <person name="Dvorak J."/>
        </authorList>
    </citation>
    <scope>NUCLEOTIDE SEQUENCE [LARGE SCALE GENOMIC DNA]</scope>
    <source>
        <strain evidence="1">cv. AL8/78</strain>
    </source>
</reference>
<dbReference type="Gramene" id="AET3Gv20640600.7">
    <property type="protein sequence ID" value="AET3Gv20640600.7"/>
    <property type="gene ID" value="AET3Gv20640600"/>
</dbReference>
<reference evidence="2" key="1">
    <citation type="journal article" date="2014" name="Science">
        <title>Ancient hybridizations among the ancestral genomes of bread wheat.</title>
        <authorList>
            <consortium name="International Wheat Genome Sequencing Consortium,"/>
            <person name="Marcussen T."/>
            <person name="Sandve S.R."/>
            <person name="Heier L."/>
            <person name="Spannagl M."/>
            <person name="Pfeifer M."/>
            <person name="Jakobsen K.S."/>
            <person name="Wulff B.B."/>
            <person name="Steuernagel B."/>
            <person name="Mayer K.F."/>
            <person name="Olsen O.A."/>
        </authorList>
    </citation>
    <scope>NUCLEOTIDE SEQUENCE [LARGE SCALE GENOMIC DNA]</scope>
    <source>
        <strain evidence="2">cv. AL8/78</strain>
    </source>
</reference>
<dbReference type="EnsemblPlants" id="AET3Gv20640600.7">
    <property type="protein sequence ID" value="AET3Gv20640600.7"/>
    <property type="gene ID" value="AET3Gv20640600"/>
</dbReference>
<dbReference type="InterPro" id="IPR027417">
    <property type="entry name" value="P-loop_NTPase"/>
</dbReference>
<reference evidence="2" key="2">
    <citation type="journal article" date="2017" name="Nat. Plants">
        <title>The Aegilops tauschii genome reveals multiple impacts of transposons.</title>
        <authorList>
            <person name="Zhao G."/>
            <person name="Zou C."/>
            <person name="Li K."/>
            <person name="Wang K."/>
            <person name="Li T."/>
            <person name="Gao L."/>
            <person name="Zhang X."/>
            <person name="Wang H."/>
            <person name="Yang Z."/>
            <person name="Liu X."/>
            <person name="Jiang W."/>
            <person name="Mao L."/>
            <person name="Kong X."/>
            <person name="Jiao Y."/>
            <person name="Jia J."/>
        </authorList>
    </citation>
    <scope>NUCLEOTIDE SEQUENCE [LARGE SCALE GENOMIC DNA]</scope>
    <source>
        <strain evidence="2">cv. AL8/78</strain>
    </source>
</reference>
<organism evidence="1 2">
    <name type="scientific">Aegilops tauschii subsp. strangulata</name>
    <name type="common">Goatgrass</name>
    <dbReference type="NCBI Taxonomy" id="200361"/>
    <lineage>
        <taxon>Eukaryota</taxon>
        <taxon>Viridiplantae</taxon>
        <taxon>Streptophyta</taxon>
        <taxon>Embryophyta</taxon>
        <taxon>Tracheophyta</taxon>
        <taxon>Spermatophyta</taxon>
        <taxon>Magnoliopsida</taxon>
        <taxon>Liliopsida</taxon>
        <taxon>Poales</taxon>
        <taxon>Poaceae</taxon>
        <taxon>BOP clade</taxon>
        <taxon>Pooideae</taxon>
        <taxon>Triticodae</taxon>
        <taxon>Triticeae</taxon>
        <taxon>Triticinae</taxon>
        <taxon>Aegilops</taxon>
    </lineage>
</organism>
<proteinExistence type="predicted"/>
<sequence>MQKYLQTSAIISHHSWTRLSNHTLFFYLSIKSYLIDLSKLFSKPLTSSIEAVLCIVFHLSIDDCSLLCCRQRSHEIWQFLQVMDFVSRYLPAYHAYLPTLYKEGPNGAKKDHLLVIDIDEERTPISGS</sequence>
<evidence type="ECO:0000313" key="1">
    <source>
        <dbReference type="EnsemblPlants" id="AET3Gv20640600.7"/>
    </source>
</evidence>
<dbReference type="AlphaFoldDB" id="A0A453FCT2"/>